<organism evidence="3 4">
    <name type="scientific">Artemisia annua</name>
    <name type="common">Sweet wormwood</name>
    <dbReference type="NCBI Taxonomy" id="35608"/>
    <lineage>
        <taxon>Eukaryota</taxon>
        <taxon>Viridiplantae</taxon>
        <taxon>Streptophyta</taxon>
        <taxon>Embryophyta</taxon>
        <taxon>Tracheophyta</taxon>
        <taxon>Spermatophyta</taxon>
        <taxon>Magnoliopsida</taxon>
        <taxon>eudicotyledons</taxon>
        <taxon>Gunneridae</taxon>
        <taxon>Pentapetalae</taxon>
        <taxon>asterids</taxon>
        <taxon>campanulids</taxon>
        <taxon>Asterales</taxon>
        <taxon>Asteraceae</taxon>
        <taxon>Asteroideae</taxon>
        <taxon>Anthemideae</taxon>
        <taxon>Artemisiinae</taxon>
        <taxon>Artemisia</taxon>
    </lineage>
</organism>
<evidence type="ECO:0000256" key="1">
    <source>
        <dbReference type="SAM" id="MobiDB-lite"/>
    </source>
</evidence>
<evidence type="ECO:0000313" key="4">
    <source>
        <dbReference type="Proteomes" id="UP000245207"/>
    </source>
</evidence>
<dbReference type="PANTHER" id="PTHR47165">
    <property type="entry name" value="OS03G0429900 PROTEIN"/>
    <property type="match status" value="1"/>
</dbReference>
<keyword evidence="4" id="KW-1185">Reference proteome</keyword>
<dbReference type="AlphaFoldDB" id="A0A2U1NLP3"/>
<dbReference type="OrthoDB" id="1751331at2759"/>
<dbReference type="PANTHER" id="PTHR47165:SF4">
    <property type="entry name" value="OS03G0429900 PROTEIN"/>
    <property type="match status" value="1"/>
</dbReference>
<feature type="domain" description="Replication factor A C-terminal" evidence="2">
    <location>
        <begin position="440"/>
        <end position="570"/>
    </location>
</feature>
<comment type="caution">
    <text evidence="3">The sequence shown here is derived from an EMBL/GenBank/DDBJ whole genome shotgun (WGS) entry which is preliminary data.</text>
</comment>
<dbReference type="SUPFAM" id="SSF50249">
    <property type="entry name" value="Nucleic acid-binding proteins"/>
    <property type="match status" value="4"/>
</dbReference>
<evidence type="ECO:0000259" key="2">
    <source>
        <dbReference type="Pfam" id="PF08646"/>
    </source>
</evidence>
<dbReference type="Proteomes" id="UP000245207">
    <property type="component" value="Unassembled WGS sequence"/>
</dbReference>
<accession>A0A2U1NLP3</accession>
<reference evidence="3 4" key="1">
    <citation type="journal article" date="2018" name="Mol. Plant">
        <title>The genome of Artemisia annua provides insight into the evolution of Asteraceae family and artemisinin biosynthesis.</title>
        <authorList>
            <person name="Shen Q."/>
            <person name="Zhang L."/>
            <person name="Liao Z."/>
            <person name="Wang S."/>
            <person name="Yan T."/>
            <person name="Shi P."/>
            <person name="Liu M."/>
            <person name="Fu X."/>
            <person name="Pan Q."/>
            <person name="Wang Y."/>
            <person name="Lv Z."/>
            <person name="Lu X."/>
            <person name="Zhang F."/>
            <person name="Jiang W."/>
            <person name="Ma Y."/>
            <person name="Chen M."/>
            <person name="Hao X."/>
            <person name="Li L."/>
            <person name="Tang Y."/>
            <person name="Lv G."/>
            <person name="Zhou Y."/>
            <person name="Sun X."/>
            <person name="Brodelius P.E."/>
            <person name="Rose J.K.C."/>
            <person name="Tang K."/>
        </authorList>
    </citation>
    <scope>NUCLEOTIDE SEQUENCE [LARGE SCALE GENOMIC DNA]</scope>
    <source>
        <strain evidence="4">cv. Huhao1</strain>
        <tissue evidence="3">Leaf</tissue>
    </source>
</reference>
<gene>
    <name evidence="3" type="ORF">CTI12_AA251770</name>
</gene>
<protein>
    <submittedName>
        <fullName evidence="3">Nucleic acid-binding, OB-fold protein</fullName>
    </submittedName>
</protein>
<evidence type="ECO:0000313" key="3">
    <source>
        <dbReference type="EMBL" id="PWA74406.1"/>
    </source>
</evidence>
<sequence>MLQNYSLGEIQPKFRVIKKGYAYHSYPTRLLKSVLTFLALTVIGQVVACDDMDCYDKNGKSGKKKPLTLLDAEGNELRCTLWGAFAQQFSDFLTECPDHTKIIAVLYLGMMKFWNGKVGVQNGYNAKKLFVFNGKESVTASEFKDVDDFRLRLLSAQTEEKEEHTASRISTASTYSTKDDFVTNHPLRKIVDLLDVKQGDPSVIVGTICAINEEDGWWYLGCGKCKKKVVKASEVVDLEAETPKKIRRYRLQIRVQDSTGTCSLSLFNDEVQAYVAVIGQVVACDDMDCYDKNGKSGKKKPLTLLDAEGNELRCTLWGAFAQQFSDFLTECPDHTKIIAALYLGMMKFWNGKVGVQNGYNAKKLFVFNGKESITASEFKDVDDFRLRLLSAQTEEKEEHTASRISTASTYSTKDDFVTNHPLRKIVDLLDVKQGDPSVIVGTICAINEEDGWWYLGCGKCKKKVVKASEVVDLEAETPKKSAGGPTEWWCSKCDAVCASLKSVYRLQIRVQDSTGTCSLSLFNDEVQAYVGRSAYQLCDKYGKTDSTFVPPEITSIIGTEYAFKVFMDKFNARKLLPVFNVKSMSADPQIIASLQAATTPAKPDNEGSSASVPVITPFELESQTDDNSSPTNAEKTPGSNKRSADEEADGSMSSNGKKIVVEIKQEKDE</sequence>
<feature type="compositionally biased region" description="Polar residues" evidence="1">
    <location>
        <begin position="625"/>
        <end position="641"/>
    </location>
</feature>
<proteinExistence type="predicted"/>
<dbReference type="EMBL" id="PKPP01002572">
    <property type="protein sequence ID" value="PWA74406.1"/>
    <property type="molecule type" value="Genomic_DNA"/>
</dbReference>
<feature type="compositionally biased region" description="Basic and acidic residues" evidence="1">
    <location>
        <begin position="659"/>
        <end position="669"/>
    </location>
</feature>
<dbReference type="Gene3D" id="2.40.50.140">
    <property type="entry name" value="Nucleic acid-binding proteins"/>
    <property type="match status" value="3"/>
</dbReference>
<name>A0A2U1NLP3_ARTAN</name>
<feature type="region of interest" description="Disordered" evidence="1">
    <location>
        <begin position="597"/>
        <end position="669"/>
    </location>
</feature>
<dbReference type="InterPro" id="IPR013955">
    <property type="entry name" value="Rep_factor-A_C"/>
</dbReference>
<dbReference type="Pfam" id="PF08646">
    <property type="entry name" value="Rep_fac-A_C"/>
    <property type="match status" value="1"/>
</dbReference>
<dbReference type="InterPro" id="IPR012340">
    <property type="entry name" value="NA-bd_OB-fold"/>
</dbReference>
<dbReference type="STRING" id="35608.A0A2U1NLP3"/>
<dbReference type="CDD" id="cd04481">
    <property type="entry name" value="RPA1_DBD_B_like"/>
    <property type="match status" value="2"/>
</dbReference>